<organism evidence="2 3">
    <name type="scientific">Arabis nemorensis</name>
    <dbReference type="NCBI Taxonomy" id="586526"/>
    <lineage>
        <taxon>Eukaryota</taxon>
        <taxon>Viridiplantae</taxon>
        <taxon>Streptophyta</taxon>
        <taxon>Embryophyta</taxon>
        <taxon>Tracheophyta</taxon>
        <taxon>Spermatophyta</taxon>
        <taxon>Magnoliopsida</taxon>
        <taxon>eudicotyledons</taxon>
        <taxon>Gunneridae</taxon>
        <taxon>Pentapetalae</taxon>
        <taxon>rosids</taxon>
        <taxon>malvids</taxon>
        <taxon>Brassicales</taxon>
        <taxon>Brassicaceae</taxon>
        <taxon>Arabideae</taxon>
        <taxon>Arabis</taxon>
    </lineage>
</organism>
<name>A0A565BPV7_9BRAS</name>
<dbReference type="AlphaFoldDB" id="A0A565BPV7"/>
<dbReference type="EMBL" id="CABITT030000004">
    <property type="protein sequence ID" value="VVB02984.1"/>
    <property type="molecule type" value="Genomic_DNA"/>
</dbReference>
<keyword evidence="3" id="KW-1185">Reference proteome</keyword>
<dbReference type="Pfam" id="PF01661">
    <property type="entry name" value="Macro"/>
    <property type="match status" value="2"/>
</dbReference>
<protein>
    <recommendedName>
        <fullName evidence="1">Macro domain-containing protein</fullName>
    </recommendedName>
</protein>
<dbReference type="Gene3D" id="3.40.220.10">
    <property type="entry name" value="Leucine Aminopeptidase, subunit E, domain 1"/>
    <property type="match status" value="2"/>
</dbReference>
<evidence type="ECO:0000313" key="3">
    <source>
        <dbReference type="Proteomes" id="UP000489600"/>
    </source>
</evidence>
<reference evidence="2" key="1">
    <citation type="submission" date="2019-07" db="EMBL/GenBank/DDBJ databases">
        <authorList>
            <person name="Dittberner H."/>
        </authorList>
    </citation>
    <scope>NUCLEOTIDE SEQUENCE [LARGE SCALE GENOMIC DNA]</scope>
</reference>
<dbReference type="OrthoDB" id="6133115at2759"/>
<dbReference type="PROSITE" id="PS51154">
    <property type="entry name" value="MACRO"/>
    <property type="match status" value="2"/>
</dbReference>
<feature type="domain" description="Macro" evidence="1">
    <location>
        <begin position="5"/>
        <end position="190"/>
    </location>
</feature>
<dbReference type="CDD" id="cd02908">
    <property type="entry name" value="Macro_OAADPr_deacetylase"/>
    <property type="match status" value="2"/>
</dbReference>
<evidence type="ECO:0000259" key="1">
    <source>
        <dbReference type="PROSITE" id="PS51154"/>
    </source>
</evidence>
<dbReference type="InterPro" id="IPR043472">
    <property type="entry name" value="Macro_dom-like"/>
</dbReference>
<dbReference type="SUPFAM" id="SSF52949">
    <property type="entry name" value="Macro domain-like"/>
    <property type="match status" value="2"/>
</dbReference>
<dbReference type="PANTHER" id="PTHR11106">
    <property type="entry name" value="GANGLIOSIDE INDUCED DIFFERENTIATION ASSOCIATED PROTEIN 2-RELATED"/>
    <property type="match status" value="1"/>
</dbReference>
<evidence type="ECO:0000313" key="2">
    <source>
        <dbReference type="EMBL" id="VVB02984.1"/>
    </source>
</evidence>
<accession>A0A565BPV7</accession>
<dbReference type="PANTHER" id="PTHR11106:SF27">
    <property type="entry name" value="MACRO DOMAIN-CONTAINING PROTEIN"/>
    <property type="match status" value="1"/>
</dbReference>
<dbReference type="SMART" id="SM00506">
    <property type="entry name" value="A1pp"/>
    <property type="match status" value="2"/>
</dbReference>
<dbReference type="InterPro" id="IPR002589">
    <property type="entry name" value="Macro_dom"/>
</dbReference>
<gene>
    <name evidence="2" type="ORF">ANE_LOCUS13428</name>
</gene>
<feature type="domain" description="Macro" evidence="1">
    <location>
        <begin position="300"/>
        <end position="470"/>
    </location>
</feature>
<proteinExistence type="predicted"/>
<comment type="caution">
    <text evidence="2">The sequence shown here is derived from an EMBL/GenBank/DDBJ whole genome shotgun (WGS) entry which is preliminary data.</text>
</comment>
<dbReference type="Proteomes" id="UP000489600">
    <property type="component" value="Unassembled WGS sequence"/>
</dbReference>
<sequence length="473" mass="51634">MVSHGEEVAFKLSDYCVLKIVKGDITNWSVDGSSDAIVNPANGRMLGGNGADGAIHDAAGPQLRAACYEVPEVCPGIRCPTGEARITPGFNLPASHVIHTVGPIYNAEKNPKKLLENAYKNSLRVAKENNIRYIAFTAISCGIFRYPLDEAASIAIATVKQFSKDFKEVHFVMFSDDSYTMWLNKAKDLPPPPQGRDFSSSPTTTKRGFFMKFWRRLKMRRRLWLTCGVGSIHSNSIRRSNSTPARVSPISATFAVSKFHTAALRFRSELITASSSSSFLSSPAKSSRVVTTVSSMASGDEGAVFNLSDSNVLKILKGDITKWSVDGSSDAIVTIHRAAGPELRAACYQVPEVRPGVRCPTGEARITPGFSLPASRVIHSVGPIYDSDVNPKKSLANSYRNSLRVAKENNIKYIAFPAISCGIYGYPFDEAAVIGISAIKEFANDFKEVHFVLFADDIYSVWVNKAKEVLQKA</sequence>